<dbReference type="PANTHER" id="PTHR48475:SF1">
    <property type="entry name" value="RNASE H TYPE-1 DOMAIN-CONTAINING PROTEIN"/>
    <property type="match status" value="1"/>
</dbReference>
<comment type="caution">
    <text evidence="4">The sequence shown here is derived from an EMBL/GenBank/DDBJ whole genome shotgun (WGS) entry which is preliminary data.</text>
</comment>
<keyword evidence="5" id="KW-1185">Reference proteome</keyword>
<dbReference type="Gene3D" id="3.10.10.10">
    <property type="entry name" value="HIV Type 1 Reverse Transcriptase, subunit A, domain 1"/>
    <property type="match status" value="1"/>
</dbReference>
<evidence type="ECO:0000259" key="3">
    <source>
        <dbReference type="Pfam" id="PF13456"/>
    </source>
</evidence>
<evidence type="ECO:0000313" key="4">
    <source>
        <dbReference type="EMBL" id="KAK1649103.1"/>
    </source>
</evidence>
<evidence type="ECO:0000313" key="5">
    <source>
        <dbReference type="Proteomes" id="UP001231189"/>
    </source>
</evidence>
<dbReference type="InterPro" id="IPR043128">
    <property type="entry name" value="Rev_trsase/Diguanyl_cyclase"/>
</dbReference>
<dbReference type="InterPro" id="IPR002156">
    <property type="entry name" value="RNaseH_domain"/>
</dbReference>
<feature type="domain" description="Reverse transcriptase" evidence="2">
    <location>
        <begin position="92"/>
        <end position="197"/>
    </location>
</feature>
<dbReference type="Proteomes" id="UP001231189">
    <property type="component" value="Unassembled WGS sequence"/>
</dbReference>
<reference evidence="4" key="1">
    <citation type="submission" date="2023-07" db="EMBL/GenBank/DDBJ databases">
        <title>A chromosome-level genome assembly of Lolium multiflorum.</title>
        <authorList>
            <person name="Chen Y."/>
            <person name="Copetti D."/>
            <person name="Kolliker R."/>
            <person name="Studer B."/>
        </authorList>
    </citation>
    <scope>NUCLEOTIDE SEQUENCE</scope>
    <source>
        <strain evidence="4">02402/16</strain>
        <tissue evidence="4">Leaf</tissue>
    </source>
</reference>
<dbReference type="PANTHER" id="PTHR48475">
    <property type="entry name" value="RIBONUCLEASE H"/>
    <property type="match status" value="1"/>
</dbReference>
<protein>
    <recommendedName>
        <fullName evidence="6">Retrotransposon protein, putative, unclassified</fullName>
    </recommendedName>
</protein>
<feature type="domain" description="RNase H type-1" evidence="3">
    <location>
        <begin position="308"/>
        <end position="376"/>
    </location>
</feature>
<dbReference type="InterPro" id="IPR036397">
    <property type="entry name" value="RNaseH_sf"/>
</dbReference>
<name>A0AAD8SCI8_LOLMU</name>
<organism evidence="4 5">
    <name type="scientific">Lolium multiflorum</name>
    <name type="common">Italian ryegrass</name>
    <name type="synonym">Lolium perenne subsp. multiflorum</name>
    <dbReference type="NCBI Taxonomy" id="4521"/>
    <lineage>
        <taxon>Eukaryota</taxon>
        <taxon>Viridiplantae</taxon>
        <taxon>Streptophyta</taxon>
        <taxon>Embryophyta</taxon>
        <taxon>Tracheophyta</taxon>
        <taxon>Spermatophyta</taxon>
        <taxon>Magnoliopsida</taxon>
        <taxon>Liliopsida</taxon>
        <taxon>Poales</taxon>
        <taxon>Poaceae</taxon>
        <taxon>BOP clade</taxon>
        <taxon>Pooideae</taxon>
        <taxon>Poodae</taxon>
        <taxon>Poeae</taxon>
        <taxon>Poeae Chloroplast Group 2 (Poeae type)</taxon>
        <taxon>Loliodinae</taxon>
        <taxon>Loliinae</taxon>
        <taxon>Lolium</taxon>
    </lineage>
</organism>
<proteinExistence type="predicted"/>
<dbReference type="InterPro" id="IPR043502">
    <property type="entry name" value="DNA/RNA_pol_sf"/>
</dbReference>
<dbReference type="Pfam" id="PF00078">
    <property type="entry name" value="RVT_1"/>
    <property type="match status" value="1"/>
</dbReference>
<dbReference type="Gene3D" id="3.30.70.270">
    <property type="match status" value="2"/>
</dbReference>
<accession>A0AAD8SCI8</accession>
<dbReference type="Pfam" id="PF13456">
    <property type="entry name" value="RVT_3"/>
    <property type="match status" value="1"/>
</dbReference>
<dbReference type="GO" id="GO:0004523">
    <property type="term" value="F:RNA-DNA hybrid ribonuclease activity"/>
    <property type="evidence" value="ECO:0007669"/>
    <property type="project" value="InterPro"/>
</dbReference>
<sequence>MPATSEETGTPVGNRPSLRGGVRPGASAPSSSLLCSVPAVDLPRLSLEPHSSLESRLTSPRTSLLPASTPVPDDFRELCSSWPPPAELLSTRIRMKESDQKATSFITPFGTYCYVTMPFGLKNAGATYQRTMQRCLKDQIGRNVHAYVDDIAVMTRKGSDLISDLKETFDNLRRYKMMLNPLKCVFGGPAGKLLGFIVSHRGIEVNPEKIKAILNIKRPTCLKDVQRLTGCVAAISRFVSRLGEKALPLYKLLKKMDKFVWDEAADEALQGLKKILSSPPILAALAESEPMLLYMAATNKIISLIHFEATNNMAEYEALLHGLRIAKEIGIKHIICCGDSDLVAQQVAGTWNARNSVMAAYRDEVDEIAKCFLGYEVKSTGFTPFFLVYGSEAVLPTDIIHDSPRVSAYDEETADEARKLSVDLIEEARNLADQRSTIYQQKLRRYHSRRVRNRSFMVGDLVLRLRQVKDHKLQSRWEGPFVISKVLHNGSYYLVDFRELKDRPDN</sequence>
<evidence type="ECO:0000259" key="2">
    <source>
        <dbReference type="Pfam" id="PF00078"/>
    </source>
</evidence>
<dbReference type="GO" id="GO:0003676">
    <property type="term" value="F:nucleic acid binding"/>
    <property type="evidence" value="ECO:0007669"/>
    <property type="project" value="InterPro"/>
</dbReference>
<gene>
    <name evidence="4" type="ORF">QYE76_066908</name>
</gene>
<dbReference type="SUPFAM" id="SSF56672">
    <property type="entry name" value="DNA/RNA polymerases"/>
    <property type="match status" value="1"/>
</dbReference>
<dbReference type="Gene3D" id="3.30.420.10">
    <property type="entry name" value="Ribonuclease H-like superfamily/Ribonuclease H"/>
    <property type="match status" value="1"/>
</dbReference>
<evidence type="ECO:0008006" key="6">
    <source>
        <dbReference type="Google" id="ProtNLM"/>
    </source>
</evidence>
<dbReference type="EMBL" id="JAUUTY010000004">
    <property type="protein sequence ID" value="KAK1649103.1"/>
    <property type="molecule type" value="Genomic_DNA"/>
</dbReference>
<evidence type="ECO:0000256" key="1">
    <source>
        <dbReference type="SAM" id="MobiDB-lite"/>
    </source>
</evidence>
<dbReference type="AlphaFoldDB" id="A0AAD8SCI8"/>
<dbReference type="CDD" id="cd01647">
    <property type="entry name" value="RT_LTR"/>
    <property type="match status" value="1"/>
</dbReference>
<feature type="region of interest" description="Disordered" evidence="1">
    <location>
        <begin position="1"/>
        <end position="32"/>
    </location>
</feature>
<dbReference type="InterPro" id="IPR000477">
    <property type="entry name" value="RT_dom"/>
</dbReference>